<dbReference type="STRING" id="349124.Hhal_1815"/>
<dbReference type="InterPro" id="IPR011629">
    <property type="entry name" value="CobW-like_C"/>
</dbReference>
<feature type="region of interest" description="Disordered" evidence="2">
    <location>
        <begin position="201"/>
        <end position="238"/>
    </location>
</feature>
<dbReference type="HOGENOM" id="CLU_017452_1_2_6"/>
<dbReference type="Gene3D" id="3.40.50.300">
    <property type="entry name" value="P-loop containing nucleotide triphosphate hydrolases"/>
    <property type="match status" value="1"/>
</dbReference>
<dbReference type="KEGG" id="hha:Hhal_1815"/>
<dbReference type="RefSeq" id="WP_011814601.1">
    <property type="nucleotide sequence ID" value="NC_008789.1"/>
</dbReference>
<reference evidence="4 5" key="2">
    <citation type="journal article" date="2013" name="Stand. Genomic Sci.">
        <title>Complete genome sequence of Halorhodospira halophila SL1.</title>
        <authorList>
            <person name="Challacombe J.F."/>
            <person name="Majid S."/>
            <person name="Deole R."/>
            <person name="Brettin T.S."/>
            <person name="Bruce D."/>
            <person name="Delano S.F."/>
            <person name="Detter J.C."/>
            <person name="Gleasner C.D."/>
            <person name="Han C.S."/>
            <person name="Misra M."/>
            <person name="Reitenga K.G."/>
            <person name="Mikhailova N."/>
            <person name="Woyke T."/>
            <person name="Pitluck S."/>
            <person name="Nolan M."/>
            <person name="Land M.L."/>
            <person name="Saunders E."/>
            <person name="Tapia R."/>
            <person name="Lapidus A."/>
            <person name="Ivanova N."/>
            <person name="Hoff W.D."/>
        </authorList>
    </citation>
    <scope>NUCLEOTIDE SEQUENCE [LARGE SCALE GENOMIC DNA]</scope>
    <source>
        <strain evidence="5">DSM 244 / SL1</strain>
    </source>
</reference>
<dbReference type="GO" id="GO:0005737">
    <property type="term" value="C:cytoplasm"/>
    <property type="evidence" value="ECO:0007669"/>
    <property type="project" value="TreeGrafter"/>
</dbReference>
<evidence type="ECO:0000256" key="1">
    <source>
        <dbReference type="ARBA" id="ARBA00045658"/>
    </source>
</evidence>
<dbReference type="SUPFAM" id="SSF52540">
    <property type="entry name" value="P-loop containing nucleoside triphosphate hydrolases"/>
    <property type="match status" value="1"/>
</dbReference>
<evidence type="ECO:0000313" key="4">
    <source>
        <dbReference type="EMBL" id="ABM62579.1"/>
    </source>
</evidence>
<dbReference type="SMART" id="SM00833">
    <property type="entry name" value="CobW_C"/>
    <property type="match status" value="1"/>
</dbReference>
<dbReference type="Proteomes" id="UP000000647">
    <property type="component" value="Chromosome"/>
</dbReference>
<name>A1WY17_HALHL</name>
<gene>
    <name evidence="4" type="ordered locus">Hhal_1815</name>
</gene>
<organism evidence="4 5">
    <name type="scientific">Halorhodospira halophila (strain DSM 244 / SL1)</name>
    <name type="common">Ectothiorhodospira halophila (strain DSM 244 / SL1)</name>
    <dbReference type="NCBI Taxonomy" id="349124"/>
    <lineage>
        <taxon>Bacteria</taxon>
        <taxon>Pseudomonadati</taxon>
        <taxon>Pseudomonadota</taxon>
        <taxon>Gammaproteobacteria</taxon>
        <taxon>Chromatiales</taxon>
        <taxon>Ectothiorhodospiraceae</taxon>
        <taxon>Halorhodospira</taxon>
    </lineage>
</organism>
<evidence type="ECO:0000313" key="5">
    <source>
        <dbReference type="Proteomes" id="UP000000647"/>
    </source>
</evidence>
<dbReference type="eggNOG" id="COG0523">
    <property type="taxonomic scope" value="Bacteria"/>
</dbReference>
<feature type="domain" description="CobW C-terminal" evidence="3">
    <location>
        <begin position="244"/>
        <end position="328"/>
    </location>
</feature>
<evidence type="ECO:0000256" key="2">
    <source>
        <dbReference type="SAM" id="MobiDB-lite"/>
    </source>
</evidence>
<dbReference type="EMBL" id="CP000544">
    <property type="protein sequence ID" value="ABM62579.1"/>
    <property type="molecule type" value="Genomic_DNA"/>
</dbReference>
<dbReference type="Pfam" id="PF02492">
    <property type="entry name" value="cobW"/>
    <property type="match status" value="1"/>
</dbReference>
<keyword evidence="5" id="KW-1185">Reference proteome</keyword>
<dbReference type="OrthoDB" id="9808822at2"/>
<dbReference type="Pfam" id="PF07683">
    <property type="entry name" value="CobW_C"/>
    <property type="match status" value="1"/>
</dbReference>
<dbReference type="InterPro" id="IPR027417">
    <property type="entry name" value="P-loop_NTPase"/>
</dbReference>
<reference evidence="5" key="1">
    <citation type="submission" date="2006-12" db="EMBL/GenBank/DDBJ databases">
        <title>Complete sequence of Halorhodospira halophila SL1.</title>
        <authorList>
            <consortium name="US DOE Joint Genome Institute"/>
            <person name="Copeland A."/>
            <person name="Lucas S."/>
            <person name="Lapidus A."/>
            <person name="Barry K."/>
            <person name="Detter J.C."/>
            <person name="Glavina del Rio T."/>
            <person name="Hammon N."/>
            <person name="Israni S."/>
            <person name="Dalin E."/>
            <person name="Tice H."/>
            <person name="Pitluck S."/>
            <person name="Saunders E."/>
            <person name="Brettin T."/>
            <person name="Bruce D."/>
            <person name="Han C."/>
            <person name="Tapia R."/>
            <person name="Schmutz J."/>
            <person name="Larimer F."/>
            <person name="Land M."/>
            <person name="Hauser L."/>
            <person name="Kyrpides N."/>
            <person name="Mikhailova N."/>
            <person name="Hoff W."/>
            <person name="Richardson P."/>
        </authorList>
    </citation>
    <scope>NUCLEOTIDE SEQUENCE [LARGE SCALE GENOMIC DNA]</scope>
    <source>
        <strain evidence="5">DSM 244 / SL1</strain>
    </source>
</reference>
<dbReference type="InterPro" id="IPR051316">
    <property type="entry name" value="Zinc-reg_GTPase_activator"/>
</dbReference>
<comment type="function">
    <text evidence="1">Zinc chaperone that directly transfers zinc cofactor to target proteins, thereby activating them. Zinc is transferred from the CXCC motif in the GTPase domain to the zinc binding site in target proteins in a process requiring GTP hydrolysis.</text>
</comment>
<evidence type="ECO:0000259" key="3">
    <source>
        <dbReference type="SMART" id="SM00833"/>
    </source>
</evidence>
<sequence length="333" mass="35961">MHAPAPTNLITGFLGVGKTTAIRHLLSEARPTDQRWAVLVNEFGDVGVDATRLEDGAAIEELPGGCLCCTLGAPFRIALARLLRRSRPARLLIEPTGLGHPARILDLLREFEQQGAITLRATLTLVDPRQLDDPRVAGHDAFRDQAQLADVLIAHKTDLCSASERAAFNSWAHTLYPPKQRIEEAAHGRIDPAWLDEPAGRAGTLDTGAPAPHRAAEHHHGAGRAAPEPGQPVRAEQSGGAVPACGWIFHSEDVFDRHALLQVLESLRDCQRVKGVMRTGRDWLRVDADGDGVRAEATAWRGESRLEVIGPAADTSWAGTEQALLAAYRGTGH</sequence>
<dbReference type="AlphaFoldDB" id="A1WY17"/>
<dbReference type="InterPro" id="IPR003495">
    <property type="entry name" value="CobW/HypB/UreG_nucleotide-bd"/>
</dbReference>
<dbReference type="CDD" id="cd03112">
    <property type="entry name" value="CobW-like"/>
    <property type="match status" value="1"/>
</dbReference>
<accession>A1WY17</accession>
<proteinExistence type="predicted"/>
<dbReference type="PANTHER" id="PTHR13748">
    <property type="entry name" value="COBW-RELATED"/>
    <property type="match status" value="1"/>
</dbReference>
<protein>
    <submittedName>
        <fullName evidence="4">Cobalamin synthesis protein, P47K</fullName>
    </submittedName>
</protein>
<dbReference type="PANTHER" id="PTHR13748:SF46">
    <property type="entry name" value="ZINC CHAPERONE YEIR"/>
    <property type="match status" value="1"/>
</dbReference>